<feature type="transmembrane region" description="Helical" evidence="10">
    <location>
        <begin position="324"/>
        <end position="342"/>
    </location>
</feature>
<evidence type="ECO:0000256" key="2">
    <source>
        <dbReference type="ARBA" id="ARBA00022448"/>
    </source>
</evidence>
<comment type="subcellular location">
    <subcellularLocation>
        <location evidence="1">Membrane</location>
        <topology evidence="1">Multi-pass membrane protein</topology>
    </subcellularLocation>
</comment>
<keyword evidence="2" id="KW-0813">Transport</keyword>
<organism evidence="11 12">
    <name type="scientific">Clostridium aestuarii</name>
    <dbReference type="NCBI Taxonomy" id="338193"/>
    <lineage>
        <taxon>Bacteria</taxon>
        <taxon>Bacillati</taxon>
        <taxon>Bacillota</taxon>
        <taxon>Clostridia</taxon>
        <taxon>Eubacteriales</taxon>
        <taxon>Clostridiaceae</taxon>
        <taxon>Clostridium</taxon>
    </lineage>
</organism>
<keyword evidence="6 10" id="KW-0472">Membrane</keyword>
<evidence type="ECO:0000256" key="1">
    <source>
        <dbReference type="ARBA" id="ARBA00004141"/>
    </source>
</evidence>
<feature type="transmembrane region" description="Helical" evidence="10">
    <location>
        <begin position="261"/>
        <end position="278"/>
    </location>
</feature>
<feature type="transmembrane region" description="Helical" evidence="10">
    <location>
        <begin position="225"/>
        <end position="249"/>
    </location>
</feature>
<evidence type="ECO:0000256" key="3">
    <source>
        <dbReference type="ARBA" id="ARBA00022692"/>
    </source>
</evidence>
<dbReference type="InterPro" id="IPR050368">
    <property type="entry name" value="ClC-type_chloride_channel"/>
</dbReference>
<keyword evidence="7" id="KW-0869">Chloride channel</keyword>
<dbReference type="RefSeq" id="WP_268041247.1">
    <property type="nucleotide sequence ID" value="NZ_JAPQER010000004.1"/>
</dbReference>
<keyword evidence="12" id="KW-1185">Reference proteome</keyword>
<feature type="transmembrane region" description="Helical" evidence="10">
    <location>
        <begin position="377"/>
        <end position="396"/>
    </location>
</feature>
<dbReference type="EMBL" id="JAPQER010000004">
    <property type="protein sequence ID" value="MCY6484925.1"/>
    <property type="molecule type" value="Genomic_DNA"/>
</dbReference>
<dbReference type="Pfam" id="PF00654">
    <property type="entry name" value="Voltage_CLC"/>
    <property type="match status" value="1"/>
</dbReference>
<accession>A0ABT4D3U3</accession>
<reference evidence="11" key="1">
    <citation type="submission" date="2022-12" db="EMBL/GenBank/DDBJ databases">
        <authorList>
            <person name="Wang J."/>
        </authorList>
    </citation>
    <scope>NUCLEOTIDE SEQUENCE</scope>
    <source>
        <strain evidence="11">HY-45-18</strain>
    </source>
</reference>
<evidence type="ECO:0000256" key="5">
    <source>
        <dbReference type="ARBA" id="ARBA00023065"/>
    </source>
</evidence>
<gene>
    <name evidence="11" type="ORF">OW763_11285</name>
</gene>
<dbReference type="PANTHER" id="PTHR43427:SF6">
    <property type="entry name" value="CHLORIDE CHANNEL PROTEIN CLC-E"/>
    <property type="match status" value="1"/>
</dbReference>
<evidence type="ECO:0000256" key="4">
    <source>
        <dbReference type="ARBA" id="ARBA00022989"/>
    </source>
</evidence>
<dbReference type="Gene3D" id="1.10.3080.10">
    <property type="entry name" value="Clc chloride channel"/>
    <property type="match status" value="1"/>
</dbReference>
<evidence type="ECO:0000313" key="11">
    <source>
        <dbReference type="EMBL" id="MCY6484925.1"/>
    </source>
</evidence>
<feature type="transmembrane region" description="Helical" evidence="10">
    <location>
        <begin position="150"/>
        <end position="173"/>
    </location>
</feature>
<dbReference type="PRINTS" id="PR00762">
    <property type="entry name" value="CLCHANNEL"/>
</dbReference>
<evidence type="ECO:0000313" key="12">
    <source>
        <dbReference type="Proteomes" id="UP001078443"/>
    </source>
</evidence>
<proteinExistence type="predicted"/>
<name>A0ABT4D3U3_9CLOT</name>
<dbReference type="Proteomes" id="UP001078443">
    <property type="component" value="Unassembled WGS sequence"/>
</dbReference>
<dbReference type="InterPro" id="IPR001807">
    <property type="entry name" value="ClC"/>
</dbReference>
<evidence type="ECO:0000256" key="6">
    <source>
        <dbReference type="ARBA" id="ARBA00023136"/>
    </source>
</evidence>
<evidence type="ECO:0000256" key="9">
    <source>
        <dbReference type="ARBA" id="ARBA00023303"/>
    </source>
</evidence>
<feature type="transmembrane region" description="Helical" evidence="10">
    <location>
        <begin position="349"/>
        <end position="371"/>
    </location>
</feature>
<dbReference type="SUPFAM" id="SSF81340">
    <property type="entry name" value="Clc chloride channel"/>
    <property type="match status" value="1"/>
</dbReference>
<evidence type="ECO:0000256" key="10">
    <source>
        <dbReference type="SAM" id="Phobius"/>
    </source>
</evidence>
<sequence length="447" mass="48268">MKKNSELDWLEEYVLLGSAIKWIILSIFVGVTVGTATALFIKVVNIGVSYTSKWTNYYLLIPLAFMLSSFLVFKLAPDAEGHGTEKAIEAIHKKAGRMDIKVIPVKLITTFITIIFGGSVGEEGPATQIGAGIASFFAGILKMDDMDRKRFAVCGISAGFVGVFGAPIGAAAFASEVLYIGRFSYISLLPSFLASFVSYYIGQYLGTKPLMYSVYFTKKAPTTMFLKMIIFGIFIGIIANIFIAVVNWIEEFFKNLKAPRLLKPIIGGCMVLLITFITKSTDYLGIGESFIEKSIAGDNVSGIAFLAKMFTTSFTLGSGGSGGILTPMLYIGATAGSAWSSLIHASASFYAAVGMVTFLAACANTPLAGIIIATELFGAQVGTYAAIVTVISYLIVGHRSIYPTQVISTVKSPSIDLATDCEINKIRKIKFNAKYKPMKKFINNHLK</sequence>
<keyword evidence="5" id="KW-0406">Ion transport</keyword>
<protein>
    <submittedName>
        <fullName evidence="11">Chloride channel protein</fullName>
    </submittedName>
</protein>
<dbReference type="InterPro" id="IPR014743">
    <property type="entry name" value="Cl-channel_core"/>
</dbReference>
<keyword evidence="4 10" id="KW-1133">Transmembrane helix</keyword>
<feature type="transmembrane region" description="Helical" evidence="10">
    <location>
        <begin position="185"/>
        <end position="205"/>
    </location>
</feature>
<feature type="transmembrane region" description="Helical" evidence="10">
    <location>
        <begin position="20"/>
        <end position="44"/>
    </location>
</feature>
<comment type="caution">
    <text evidence="11">The sequence shown here is derived from an EMBL/GenBank/DDBJ whole genome shotgun (WGS) entry which is preliminary data.</text>
</comment>
<feature type="transmembrane region" description="Helical" evidence="10">
    <location>
        <begin position="56"/>
        <end position="76"/>
    </location>
</feature>
<dbReference type="PANTHER" id="PTHR43427">
    <property type="entry name" value="CHLORIDE CHANNEL PROTEIN CLC-E"/>
    <property type="match status" value="1"/>
</dbReference>
<evidence type="ECO:0000256" key="7">
    <source>
        <dbReference type="ARBA" id="ARBA00023173"/>
    </source>
</evidence>
<keyword evidence="3 10" id="KW-0812">Transmembrane</keyword>
<keyword evidence="8" id="KW-0868">Chloride</keyword>
<keyword evidence="9" id="KW-0407">Ion channel</keyword>
<evidence type="ECO:0000256" key="8">
    <source>
        <dbReference type="ARBA" id="ARBA00023214"/>
    </source>
</evidence>